<comment type="caution">
    <text evidence="1">The sequence shown here is derived from an EMBL/GenBank/DDBJ whole genome shotgun (WGS) entry which is preliminary data.</text>
</comment>
<dbReference type="EMBL" id="WNDX01000021">
    <property type="protein sequence ID" value="KAF1046357.1"/>
    <property type="molecule type" value="Genomic_DNA"/>
</dbReference>
<sequence length="111" mass="12270">MNQPDPRLAAFAEILAARHRIPKATVAHPAGVIVPDDEFMTEKLRDPDYVPYCMMSGPCGRVRRTTFGFECPTCGNKTNFDLTHYNGNVDVQYEGGNAAEGAQDEPVEDHD</sequence>
<evidence type="ECO:0000313" key="1">
    <source>
        <dbReference type="EMBL" id="KAF1046357.1"/>
    </source>
</evidence>
<accession>A0A7V8FYQ1</accession>
<gene>
    <name evidence="1" type="ORF">GAK35_01042</name>
</gene>
<proteinExistence type="predicted"/>
<dbReference type="Proteomes" id="UP000462435">
    <property type="component" value="Unassembled WGS sequence"/>
</dbReference>
<evidence type="ECO:0000313" key="2">
    <source>
        <dbReference type="Proteomes" id="UP000462435"/>
    </source>
</evidence>
<protein>
    <submittedName>
        <fullName evidence="1">Uncharacterized protein</fullName>
    </submittedName>
</protein>
<organism evidence="1 2">
    <name type="scientific">Herbaspirillum frisingense</name>
    <dbReference type="NCBI Taxonomy" id="92645"/>
    <lineage>
        <taxon>Bacteria</taxon>
        <taxon>Pseudomonadati</taxon>
        <taxon>Pseudomonadota</taxon>
        <taxon>Betaproteobacteria</taxon>
        <taxon>Burkholderiales</taxon>
        <taxon>Oxalobacteraceae</taxon>
        <taxon>Herbaspirillum</taxon>
    </lineage>
</organism>
<dbReference type="AlphaFoldDB" id="A0A7V8FYQ1"/>
<reference evidence="2" key="1">
    <citation type="journal article" date="2020" name="MBio">
        <title>Horizontal gene transfer to a defensive symbiont with a reduced genome amongst a multipartite beetle microbiome.</title>
        <authorList>
            <person name="Waterworth S.C."/>
            <person name="Florez L.V."/>
            <person name="Rees E.R."/>
            <person name="Hertweck C."/>
            <person name="Kaltenpoth M."/>
            <person name="Kwan J.C."/>
        </authorList>
    </citation>
    <scope>NUCLEOTIDE SEQUENCE [LARGE SCALE GENOMIC DNA]</scope>
</reference>
<name>A0A7V8FYQ1_9BURK</name>